<feature type="region of interest" description="Disordered" evidence="2">
    <location>
        <begin position="425"/>
        <end position="458"/>
    </location>
</feature>
<keyword evidence="4" id="KW-1185">Reference proteome</keyword>
<feature type="compositionally biased region" description="Basic residues" evidence="2">
    <location>
        <begin position="430"/>
        <end position="439"/>
    </location>
</feature>
<feature type="compositionally biased region" description="Low complexity" evidence="2">
    <location>
        <begin position="752"/>
        <end position="761"/>
    </location>
</feature>
<feature type="region of interest" description="Disordered" evidence="2">
    <location>
        <begin position="296"/>
        <end position="395"/>
    </location>
</feature>
<keyword evidence="1" id="KW-0175">Coiled coil</keyword>
<feature type="compositionally biased region" description="Low complexity" evidence="2">
    <location>
        <begin position="534"/>
        <end position="555"/>
    </location>
</feature>
<evidence type="ECO:0000313" key="3">
    <source>
        <dbReference type="EMBL" id="KAJ7225413.1"/>
    </source>
</evidence>
<proteinExistence type="predicted"/>
<dbReference type="PANTHER" id="PTHR38120">
    <property type="entry name" value="EXPRESSED PROTEIN"/>
    <property type="match status" value="1"/>
</dbReference>
<evidence type="ECO:0000313" key="4">
    <source>
        <dbReference type="Proteomes" id="UP001219525"/>
    </source>
</evidence>
<protein>
    <submittedName>
        <fullName evidence="3">Uncharacterized protein</fullName>
    </submittedName>
</protein>
<feature type="compositionally biased region" description="Low complexity" evidence="2">
    <location>
        <begin position="1"/>
        <end position="16"/>
    </location>
</feature>
<gene>
    <name evidence="3" type="ORF">GGX14DRAFT_420357</name>
</gene>
<feature type="region of interest" description="Disordered" evidence="2">
    <location>
        <begin position="582"/>
        <end position="701"/>
    </location>
</feature>
<feature type="region of interest" description="Disordered" evidence="2">
    <location>
        <begin position="532"/>
        <end position="556"/>
    </location>
</feature>
<feature type="region of interest" description="Disordered" evidence="2">
    <location>
        <begin position="726"/>
        <end position="772"/>
    </location>
</feature>
<evidence type="ECO:0000256" key="2">
    <source>
        <dbReference type="SAM" id="MobiDB-lite"/>
    </source>
</evidence>
<dbReference type="AlphaFoldDB" id="A0AAD6YP46"/>
<feature type="compositionally biased region" description="Acidic residues" evidence="2">
    <location>
        <begin position="302"/>
        <end position="317"/>
    </location>
</feature>
<feature type="compositionally biased region" description="Basic and acidic residues" evidence="2">
    <location>
        <begin position="184"/>
        <end position="195"/>
    </location>
</feature>
<feature type="compositionally biased region" description="Basic and acidic residues" evidence="2">
    <location>
        <begin position="209"/>
        <end position="221"/>
    </location>
</feature>
<evidence type="ECO:0000256" key="1">
    <source>
        <dbReference type="SAM" id="Coils"/>
    </source>
</evidence>
<accession>A0AAD6YP46</accession>
<organism evidence="3 4">
    <name type="scientific">Mycena pura</name>
    <dbReference type="NCBI Taxonomy" id="153505"/>
    <lineage>
        <taxon>Eukaryota</taxon>
        <taxon>Fungi</taxon>
        <taxon>Dikarya</taxon>
        <taxon>Basidiomycota</taxon>
        <taxon>Agaricomycotina</taxon>
        <taxon>Agaricomycetes</taxon>
        <taxon>Agaricomycetidae</taxon>
        <taxon>Agaricales</taxon>
        <taxon>Marasmiineae</taxon>
        <taxon>Mycenaceae</taxon>
        <taxon>Mycena</taxon>
    </lineage>
</organism>
<feature type="coiled-coil region" evidence="1">
    <location>
        <begin position="252"/>
        <end position="282"/>
    </location>
</feature>
<comment type="caution">
    <text evidence="3">The sequence shown here is derived from an EMBL/GenBank/DDBJ whole genome shotgun (WGS) entry which is preliminary data.</text>
</comment>
<feature type="region of interest" description="Disordered" evidence="2">
    <location>
        <begin position="1"/>
        <end position="72"/>
    </location>
</feature>
<feature type="compositionally biased region" description="Low complexity" evidence="2">
    <location>
        <begin position="639"/>
        <end position="658"/>
    </location>
</feature>
<sequence>MATARATPPAARRTPPSASPPPAIARGATARSAASPRVSSSLAPGAARRTSLKAAAPESRDVLSASLKQETDQKEQLLLQVQNKEQTIATLSTENANLTSAVHAAENRINELYADQSRSELDLAQRIEITENLRAQIRELEKEKRDVQRRYNEQTSTFEAERQAFYDNEQHLKSRIMSLTQARKQPERPQAHDASLEAESIADVEEDEDHPREAELSKQDMDDPETEPVEMTALRLELSTLSTSHASLQSTLVLLQSQLVDLKRVNRELQEENESYMILLREKTLSGQFDVMKHVGGASTTEGEEDDDDEEDGDESASVEQGSLRSAGRSILDKVEEEDDTQETLEQQLERSLALPLDTDIPSSSRPPGRIGRKRTGSQSQSPKIRGETLADLPITGPGLDLAAELGRAENKDILEGNLVEGQDRSVLNSKKRSKKSSTGRKDYDTPGIEQSASMNDVETLRSEVKSLKDANKALSLYASKIIDRIISQEGFEHVLAVDYDKEPPTPSAAAPLPSKSFSSFLPLTKPRPQSVIVGRSTTTPGTPTVGGSPVVQPPALKMSPAKAQRRSLSFDWKGFSIFSTDKKPVENPSLRPLTLKPGASPVTGARKLETHEDEDDRRERERMNAAMKLMGIQPQPSPSLSPSVLPAPAASVPSTPSRRFSFFGRSPAPPAPADIPDDASVHSSGSGVRIGLGIGPPSLTQETLEHAEAENSLAALDAHERTLSAEIAKGSSSGFTEIAPRRSGGRRGRRSAAGSGSNGSTVWSAGEDEDE</sequence>
<reference evidence="3" key="1">
    <citation type="submission" date="2023-03" db="EMBL/GenBank/DDBJ databases">
        <title>Massive genome expansion in bonnet fungi (Mycena s.s.) driven by repeated elements and novel gene families across ecological guilds.</title>
        <authorList>
            <consortium name="Lawrence Berkeley National Laboratory"/>
            <person name="Harder C.B."/>
            <person name="Miyauchi S."/>
            <person name="Viragh M."/>
            <person name="Kuo A."/>
            <person name="Thoen E."/>
            <person name="Andreopoulos B."/>
            <person name="Lu D."/>
            <person name="Skrede I."/>
            <person name="Drula E."/>
            <person name="Henrissat B."/>
            <person name="Morin E."/>
            <person name="Kohler A."/>
            <person name="Barry K."/>
            <person name="LaButti K."/>
            <person name="Morin E."/>
            <person name="Salamov A."/>
            <person name="Lipzen A."/>
            <person name="Mereny Z."/>
            <person name="Hegedus B."/>
            <person name="Baldrian P."/>
            <person name="Stursova M."/>
            <person name="Weitz H."/>
            <person name="Taylor A."/>
            <person name="Grigoriev I.V."/>
            <person name="Nagy L.G."/>
            <person name="Martin F."/>
            <person name="Kauserud H."/>
        </authorList>
    </citation>
    <scope>NUCLEOTIDE SEQUENCE</scope>
    <source>
        <strain evidence="3">9144</strain>
    </source>
</reference>
<name>A0AAD6YP46_9AGAR</name>
<dbReference type="Proteomes" id="UP001219525">
    <property type="component" value="Unassembled WGS sequence"/>
</dbReference>
<feature type="compositionally biased region" description="Low complexity" evidence="2">
    <location>
        <begin position="24"/>
        <end position="44"/>
    </location>
</feature>
<feature type="region of interest" description="Disordered" evidence="2">
    <location>
        <begin position="181"/>
        <end position="228"/>
    </location>
</feature>
<dbReference type="EMBL" id="JARJCW010000004">
    <property type="protein sequence ID" value="KAJ7225413.1"/>
    <property type="molecule type" value="Genomic_DNA"/>
</dbReference>
<dbReference type="PANTHER" id="PTHR38120:SF1">
    <property type="entry name" value="M PROTEIN, SEROTYPE 2.1"/>
    <property type="match status" value="1"/>
</dbReference>